<keyword evidence="3" id="KW-1185">Reference proteome</keyword>
<evidence type="ECO:0000313" key="2">
    <source>
        <dbReference type="EMBL" id="MCI4683664.1"/>
    </source>
</evidence>
<evidence type="ECO:0000256" key="1">
    <source>
        <dbReference type="SAM" id="Phobius"/>
    </source>
</evidence>
<keyword evidence="1" id="KW-0472">Membrane</keyword>
<name>A0ABS9Z7L0_9HYPH</name>
<evidence type="ECO:0008006" key="4">
    <source>
        <dbReference type="Google" id="ProtNLM"/>
    </source>
</evidence>
<feature type="transmembrane region" description="Helical" evidence="1">
    <location>
        <begin position="35"/>
        <end position="56"/>
    </location>
</feature>
<reference evidence="2" key="1">
    <citation type="journal article" date="2022" name="ISME J.">
        <title>Identification of active gaseous-alkane degraders at natural gas seeps.</title>
        <authorList>
            <person name="Farhan Ul Haque M."/>
            <person name="Hernandez M."/>
            <person name="Crombie A.T."/>
            <person name="Murrell J.C."/>
        </authorList>
    </citation>
    <scope>NUCLEOTIDE SEQUENCE</scope>
    <source>
        <strain evidence="2">PC2</strain>
    </source>
</reference>
<keyword evidence="1" id="KW-0812">Transmembrane</keyword>
<sequence>MTDWISRNFVAAAAALYAFLALTGAAMLARFYSLHVWSIHRLLGFVAVPVTLALAWRYRRALRAEAGRIVLFVALFAAVGLGARLLRRPQPASPPIDSTNAVIHALATTPLADLAPIYRSDPQSLVARLRELGFSVAGPRQSLSQIARASGRDDREALGALTEFLRGGR</sequence>
<gene>
    <name evidence="2" type="ORF">K2U94_12950</name>
</gene>
<protein>
    <recommendedName>
        <fullName evidence="4">UBA domain-containing protein</fullName>
    </recommendedName>
</protein>
<evidence type="ECO:0000313" key="3">
    <source>
        <dbReference type="Proteomes" id="UP001139104"/>
    </source>
</evidence>
<dbReference type="Proteomes" id="UP001139104">
    <property type="component" value="Unassembled WGS sequence"/>
</dbReference>
<proteinExistence type="predicted"/>
<keyword evidence="1" id="KW-1133">Transmembrane helix</keyword>
<organism evidence="2 3">
    <name type="scientific">Candidatus Rhodoblastus alkanivorans</name>
    <dbReference type="NCBI Taxonomy" id="2954117"/>
    <lineage>
        <taxon>Bacteria</taxon>
        <taxon>Pseudomonadati</taxon>
        <taxon>Pseudomonadota</taxon>
        <taxon>Alphaproteobacteria</taxon>
        <taxon>Hyphomicrobiales</taxon>
        <taxon>Rhodoblastaceae</taxon>
        <taxon>Rhodoblastus</taxon>
    </lineage>
</organism>
<dbReference type="EMBL" id="JAIVFP010000001">
    <property type="protein sequence ID" value="MCI4683664.1"/>
    <property type="molecule type" value="Genomic_DNA"/>
</dbReference>
<dbReference type="RefSeq" id="WP_243067602.1">
    <property type="nucleotide sequence ID" value="NZ_JAIVFK010000027.1"/>
</dbReference>
<feature type="transmembrane region" description="Helical" evidence="1">
    <location>
        <begin position="68"/>
        <end position="86"/>
    </location>
</feature>
<accession>A0ABS9Z7L0</accession>
<comment type="caution">
    <text evidence="2">The sequence shown here is derived from an EMBL/GenBank/DDBJ whole genome shotgun (WGS) entry which is preliminary data.</text>
</comment>